<feature type="compositionally biased region" description="Low complexity" evidence="17">
    <location>
        <begin position="64"/>
        <end position="74"/>
    </location>
</feature>
<dbReference type="InterPro" id="IPR014014">
    <property type="entry name" value="RNA_helicase_DEAD_Q_motif"/>
</dbReference>
<keyword evidence="3" id="KW-0690">Ribosome biogenesis</keyword>
<dbReference type="SMART" id="SM00490">
    <property type="entry name" value="HELICc"/>
    <property type="match status" value="1"/>
</dbReference>
<keyword evidence="8" id="KW-0694">RNA-binding</keyword>
<dbReference type="GO" id="GO:0003723">
    <property type="term" value="F:RNA binding"/>
    <property type="evidence" value="ECO:0007669"/>
    <property type="project" value="UniProtKB-KW"/>
</dbReference>
<dbReference type="GO" id="GO:0003724">
    <property type="term" value="F:RNA helicase activity"/>
    <property type="evidence" value="ECO:0007669"/>
    <property type="project" value="UniProtKB-EC"/>
</dbReference>
<evidence type="ECO:0000256" key="17">
    <source>
        <dbReference type="SAM" id="MobiDB-lite"/>
    </source>
</evidence>
<gene>
    <name evidence="21" type="ORF">Z517_07629</name>
</gene>
<dbReference type="PROSITE" id="PS51192">
    <property type="entry name" value="HELICASE_ATP_BIND_1"/>
    <property type="match status" value="1"/>
</dbReference>
<evidence type="ECO:0000313" key="21">
    <source>
        <dbReference type="EMBL" id="KIW77796.1"/>
    </source>
</evidence>
<dbReference type="CDD" id="cd18787">
    <property type="entry name" value="SF2_C_DEAD"/>
    <property type="match status" value="1"/>
</dbReference>
<keyword evidence="4" id="KW-0547">Nucleotide-binding</keyword>
<dbReference type="Gene3D" id="3.40.50.300">
    <property type="entry name" value="P-loop containing nucleotide triphosphate hydrolases"/>
    <property type="match status" value="2"/>
</dbReference>
<feature type="region of interest" description="Disordered" evidence="17">
    <location>
        <begin position="42"/>
        <end position="74"/>
    </location>
</feature>
<evidence type="ECO:0000256" key="15">
    <source>
        <dbReference type="ARBA" id="ARBA00047984"/>
    </source>
</evidence>
<sequence length="1248" mass="138768">MDDSGPLYNVRMKRGQGYNSYIQEVRIDNAVTITRFPENPVRTSASISEADTLSPEHTRSDSVSKAAPASATKPPLEMNDILATLTESLKKTSAPEIPQQPKLPYLLKLDPNARHNQTVTFSSKQVKSIVEMNNAMGFNASAAIKATSLGPGAEARSSLATRDDLNTNDVNFLVHVKVVNEADDRKEEWSFNEVPGLNEALGDDKDPGVMKDAHSRSVEFTRIYGDCFISDFVEGGEIYAWVGIKSQDRKNSRQLAVHASAQLTPMGLPVQASGEMDASQERNRLFSQATTSIRIQWRGGGQIKNHDFPWGMDSLILIANAFPSMVAAKPAKIRAVLTPYTALKSFHDHRLSNPRIPLPLTYDHCAIYTSTLYEDFMAFQDLCEKLNAMIKDPQDFRNRDDDKASKDIQKAALQSGDAIATTRRPTIDFGTSEMDDPTSEAWTDKKTRALMNLDVILRDPTPKLTSMDPDPQKLSMMRLLCRSSMIYIQEQAAGLVVDPARSITKHDDQGRHVYSLPKYICPGVIQSILPIPKFDNSGSEWRDKEIADLQGVEHIRNDPLNYSWDVIGEPLSPYKSHEHFAIGNFDLDDEEYPQRVAVQPFTAGWYHSRRIRDSHNAISGIGLGYANKKAVCHRNCKSVEAEESGGVRNASAEERATMFANMYVGCKPAGDRWKQIEDRSLSASSINRVNVYYRPGANRIAGIELLSDPNPADFNDDSKRVTPVFIHKAWDPDATAQSSVTAKLPDKMDMQALYPGDNVLDENMDKNWMFAGFMGAFEKVGPPGMGRFKTGRVLVKVAVTWTHLLTIYTKILPLEHGQPAANNPPLTFQDLGVIESLCEACDSLGYRAPTPIQAQAIPLALEGRDLVALAETGSGKTAAYVLPVLQALLDQPQPLHSLIFAPTRELAHQIADVVETLGAVIYVRCVVLIGGADMMSQAIALGKKPYILVATPGRLLDHLENSRGFSLRLLRYLIIDEADRLLDLDFGPILDKILKILPRRRTLLFSATLSSKVEALQRASLSNPLRISVSLENQTVATLLQSYIFIPHKHKDVYLVHQLTDMAGRTGIIFTRTVNEAQRISMMLQSLNFSATPLHGQLSQRARFEALNKFRRGSRNLLVASDVAARGLHIPSVDIILNYDPPHDRKTYIHRVGRTARAGKRGTALSLVTQYDVELWLRIEGSLGQKLEEYSIVKEDAMMLSQRVGDAQRSAALQMKELHGNRGNPGANLRRRRVHKQKDHDNMDLDEG</sequence>
<dbReference type="Proteomes" id="UP000053029">
    <property type="component" value="Unassembled WGS sequence"/>
</dbReference>
<organism evidence="21 22">
    <name type="scientific">Fonsecaea pedrosoi CBS 271.37</name>
    <dbReference type="NCBI Taxonomy" id="1442368"/>
    <lineage>
        <taxon>Eukaryota</taxon>
        <taxon>Fungi</taxon>
        <taxon>Dikarya</taxon>
        <taxon>Ascomycota</taxon>
        <taxon>Pezizomycotina</taxon>
        <taxon>Eurotiomycetes</taxon>
        <taxon>Chaetothyriomycetidae</taxon>
        <taxon>Chaetothyriales</taxon>
        <taxon>Herpotrichiellaceae</taxon>
        <taxon>Fonsecaea</taxon>
    </lineage>
</organism>
<evidence type="ECO:0000256" key="16">
    <source>
        <dbReference type="PROSITE-ProRule" id="PRU00552"/>
    </source>
</evidence>
<evidence type="ECO:0000256" key="6">
    <source>
        <dbReference type="ARBA" id="ARBA00022806"/>
    </source>
</evidence>
<dbReference type="GO" id="GO:0010467">
    <property type="term" value="P:gene expression"/>
    <property type="evidence" value="ECO:0007669"/>
    <property type="project" value="UniProtKB-ARBA"/>
</dbReference>
<dbReference type="InterPro" id="IPR011545">
    <property type="entry name" value="DEAD/DEAH_box_helicase_dom"/>
</dbReference>
<dbReference type="STRING" id="1442368.A0A0D2DJF2"/>
<evidence type="ECO:0000256" key="14">
    <source>
        <dbReference type="ARBA" id="ARBA00024398"/>
    </source>
</evidence>
<dbReference type="InterPro" id="IPR050079">
    <property type="entry name" value="DEAD_box_RNA_helicase"/>
</dbReference>
<dbReference type="GO" id="GO:0005634">
    <property type="term" value="C:nucleus"/>
    <property type="evidence" value="ECO:0007669"/>
    <property type="project" value="UniProtKB-SubCell"/>
</dbReference>
<dbReference type="InterPro" id="IPR014001">
    <property type="entry name" value="Helicase_ATP-bd"/>
</dbReference>
<dbReference type="PROSITE" id="PS00039">
    <property type="entry name" value="DEAD_ATP_HELICASE"/>
    <property type="match status" value="1"/>
</dbReference>
<feature type="domain" description="Helicase ATP-binding" evidence="18">
    <location>
        <begin position="857"/>
        <end position="1027"/>
    </location>
</feature>
<evidence type="ECO:0000256" key="8">
    <source>
        <dbReference type="ARBA" id="ARBA00022884"/>
    </source>
</evidence>
<dbReference type="OrthoDB" id="3231004at2759"/>
<dbReference type="Pfam" id="PF00270">
    <property type="entry name" value="DEAD"/>
    <property type="match status" value="1"/>
</dbReference>
<evidence type="ECO:0000256" key="3">
    <source>
        <dbReference type="ARBA" id="ARBA00022517"/>
    </source>
</evidence>
<comment type="subunit">
    <text evidence="12">Interacts with the SSU processome.</text>
</comment>
<evidence type="ECO:0000313" key="22">
    <source>
        <dbReference type="Proteomes" id="UP000053029"/>
    </source>
</evidence>
<comment type="subcellular location">
    <subcellularLocation>
        <location evidence="1">Nucleus</location>
    </subcellularLocation>
</comment>
<comment type="function">
    <text evidence="10">ATP-dependent rRNA helicase required for pre-ribosomal RNA processing. Involved in the maturation of the 35S-pre-rRNA and to its cleavage to mature 18S rRNA.</text>
</comment>
<dbReference type="InterPro" id="IPR001650">
    <property type="entry name" value="Helicase_C-like"/>
</dbReference>
<dbReference type="PANTHER" id="PTHR47959:SF24">
    <property type="entry name" value="ATP-DEPENDENT RNA HELICASE"/>
    <property type="match status" value="1"/>
</dbReference>
<keyword evidence="5" id="KW-0378">Hydrolase</keyword>
<evidence type="ECO:0000256" key="12">
    <source>
        <dbReference type="ARBA" id="ARBA00024374"/>
    </source>
</evidence>
<dbReference type="VEuPathDB" id="FungiDB:Z517_07629"/>
<dbReference type="PANTHER" id="PTHR47959">
    <property type="entry name" value="ATP-DEPENDENT RNA HELICASE RHLE-RELATED"/>
    <property type="match status" value="1"/>
</dbReference>
<feature type="domain" description="DEAD-box RNA helicase Q" evidence="20">
    <location>
        <begin position="826"/>
        <end position="854"/>
    </location>
</feature>
<dbReference type="GO" id="GO:0005829">
    <property type="term" value="C:cytosol"/>
    <property type="evidence" value="ECO:0007669"/>
    <property type="project" value="TreeGrafter"/>
</dbReference>
<evidence type="ECO:0000256" key="1">
    <source>
        <dbReference type="ARBA" id="ARBA00004123"/>
    </source>
</evidence>
<dbReference type="CDD" id="cd17954">
    <property type="entry name" value="DEADc_DDX47"/>
    <property type="match status" value="1"/>
</dbReference>
<keyword evidence="9" id="KW-0539">Nucleus</keyword>
<reference evidence="21 22" key="1">
    <citation type="submission" date="2015-01" db="EMBL/GenBank/DDBJ databases">
        <title>The Genome Sequence of Fonsecaea pedrosoi CBS 271.37.</title>
        <authorList>
            <consortium name="The Broad Institute Genomics Platform"/>
            <person name="Cuomo C."/>
            <person name="de Hoog S."/>
            <person name="Gorbushina A."/>
            <person name="Stielow B."/>
            <person name="Teixiera M."/>
            <person name="Abouelleil A."/>
            <person name="Chapman S.B."/>
            <person name="Priest M."/>
            <person name="Young S.K."/>
            <person name="Wortman J."/>
            <person name="Nusbaum C."/>
            <person name="Birren B."/>
        </authorList>
    </citation>
    <scope>NUCLEOTIDE SEQUENCE [LARGE SCALE GENOMIC DNA]</scope>
    <source>
        <strain evidence="21 22">CBS 271.37</strain>
    </source>
</reference>
<dbReference type="PROSITE" id="PS51194">
    <property type="entry name" value="HELICASE_CTER"/>
    <property type="match status" value="1"/>
</dbReference>
<evidence type="ECO:0000259" key="19">
    <source>
        <dbReference type="PROSITE" id="PS51194"/>
    </source>
</evidence>
<dbReference type="HOGENOM" id="CLU_007060_0_0_1"/>
<dbReference type="PROSITE" id="PS51195">
    <property type="entry name" value="Q_MOTIF"/>
    <property type="match status" value="1"/>
</dbReference>
<evidence type="ECO:0000259" key="18">
    <source>
        <dbReference type="PROSITE" id="PS51192"/>
    </source>
</evidence>
<evidence type="ECO:0000256" key="9">
    <source>
        <dbReference type="ARBA" id="ARBA00023242"/>
    </source>
</evidence>
<dbReference type="SMART" id="SM00487">
    <property type="entry name" value="DEXDc"/>
    <property type="match status" value="1"/>
</dbReference>
<dbReference type="Pfam" id="PF00271">
    <property type="entry name" value="Helicase_C"/>
    <property type="match status" value="1"/>
</dbReference>
<evidence type="ECO:0000259" key="20">
    <source>
        <dbReference type="PROSITE" id="PS51195"/>
    </source>
</evidence>
<feature type="region of interest" description="Disordered" evidence="17">
    <location>
        <begin position="1217"/>
        <end position="1248"/>
    </location>
</feature>
<feature type="short sequence motif" description="Q motif" evidence="16">
    <location>
        <begin position="826"/>
        <end position="854"/>
    </location>
</feature>
<evidence type="ECO:0000256" key="7">
    <source>
        <dbReference type="ARBA" id="ARBA00022840"/>
    </source>
</evidence>
<keyword evidence="22" id="KW-1185">Reference proteome</keyword>
<dbReference type="InterPro" id="IPR000629">
    <property type="entry name" value="RNA-helicase_DEAD-box_CS"/>
</dbReference>
<feature type="compositionally biased region" description="Basic and acidic residues" evidence="17">
    <location>
        <begin position="1238"/>
        <end position="1248"/>
    </location>
</feature>
<evidence type="ECO:0000256" key="11">
    <source>
        <dbReference type="ARBA" id="ARBA00024350"/>
    </source>
</evidence>
<dbReference type="SUPFAM" id="SSF52540">
    <property type="entry name" value="P-loop containing nucleoside triphosphate hydrolases"/>
    <property type="match status" value="1"/>
</dbReference>
<dbReference type="GO" id="GO:0042254">
    <property type="term" value="P:ribosome biogenesis"/>
    <property type="evidence" value="ECO:0007669"/>
    <property type="project" value="UniProtKB-KW"/>
</dbReference>
<dbReference type="GO" id="GO:0016787">
    <property type="term" value="F:hydrolase activity"/>
    <property type="evidence" value="ECO:0007669"/>
    <property type="project" value="UniProtKB-KW"/>
</dbReference>
<dbReference type="InterPro" id="IPR044765">
    <property type="entry name" value="DDX47/Rrp3_DEADc"/>
</dbReference>
<dbReference type="RefSeq" id="XP_013281604.1">
    <property type="nucleotide sequence ID" value="XM_013426150.1"/>
</dbReference>
<protein>
    <recommendedName>
        <fullName evidence="14">ATP-dependent rRNA helicase RRP3</fullName>
        <ecNumber evidence="2">3.6.4.13</ecNumber>
    </recommendedName>
    <alternativeName>
        <fullName evidence="13">ATP-dependent rRNA helicase rrp3</fullName>
    </alternativeName>
</protein>
<feature type="domain" description="Helicase C-terminal" evidence="19">
    <location>
        <begin position="1058"/>
        <end position="1198"/>
    </location>
</feature>
<proteinExistence type="inferred from homology"/>
<comment type="similarity">
    <text evidence="11">Belongs to the DEAD box helicase family. DDX47/RRP3 subfamily.</text>
</comment>
<evidence type="ECO:0000256" key="5">
    <source>
        <dbReference type="ARBA" id="ARBA00022801"/>
    </source>
</evidence>
<feature type="compositionally biased region" description="Polar residues" evidence="17">
    <location>
        <begin position="42"/>
        <end position="51"/>
    </location>
</feature>
<dbReference type="GeneID" id="25307119"/>
<dbReference type="EMBL" id="KN846973">
    <property type="protein sequence ID" value="KIW77796.1"/>
    <property type="molecule type" value="Genomic_DNA"/>
</dbReference>
<evidence type="ECO:0000256" key="13">
    <source>
        <dbReference type="ARBA" id="ARBA00024394"/>
    </source>
</evidence>
<dbReference type="EC" id="3.6.4.13" evidence="2"/>
<keyword evidence="7" id="KW-0067">ATP-binding</keyword>
<evidence type="ECO:0000256" key="2">
    <source>
        <dbReference type="ARBA" id="ARBA00012552"/>
    </source>
</evidence>
<evidence type="ECO:0000256" key="10">
    <source>
        <dbReference type="ARBA" id="ARBA00024301"/>
    </source>
</evidence>
<keyword evidence="6" id="KW-0347">Helicase</keyword>
<dbReference type="AlphaFoldDB" id="A0A0D2DJF2"/>
<accession>A0A0D2DJF2</accession>
<dbReference type="GO" id="GO:0005524">
    <property type="term" value="F:ATP binding"/>
    <property type="evidence" value="ECO:0007669"/>
    <property type="project" value="UniProtKB-KW"/>
</dbReference>
<name>A0A0D2DJF2_9EURO</name>
<dbReference type="InterPro" id="IPR027417">
    <property type="entry name" value="P-loop_NTPase"/>
</dbReference>
<evidence type="ECO:0000256" key="4">
    <source>
        <dbReference type="ARBA" id="ARBA00022741"/>
    </source>
</evidence>
<comment type="catalytic activity">
    <reaction evidence="15">
        <text>ATP + H2O = ADP + phosphate + H(+)</text>
        <dbReference type="Rhea" id="RHEA:13065"/>
        <dbReference type="ChEBI" id="CHEBI:15377"/>
        <dbReference type="ChEBI" id="CHEBI:15378"/>
        <dbReference type="ChEBI" id="CHEBI:30616"/>
        <dbReference type="ChEBI" id="CHEBI:43474"/>
        <dbReference type="ChEBI" id="CHEBI:456216"/>
        <dbReference type="EC" id="3.6.4.13"/>
    </reaction>
</comment>